<sequence>MTGTESGRFADLPPSAKYVYELVDRDGPLTRQELLQKLPEPTLDRALDRLQSEDFIHKTRDSEDLREVVIKTRTMRTYNPSRD</sequence>
<dbReference type="RefSeq" id="WP_179911395.1">
    <property type="nucleotide sequence ID" value="NZ_CP058910.1"/>
</dbReference>
<protein>
    <recommendedName>
        <fullName evidence="3">MarR family transcriptional regulator</fullName>
    </recommendedName>
</protein>
<accession>A0A7D5T555</accession>
<dbReference type="SUPFAM" id="SSF46785">
    <property type="entry name" value="Winged helix' DNA-binding domain"/>
    <property type="match status" value="1"/>
</dbReference>
<keyword evidence="2" id="KW-1185">Reference proteome</keyword>
<dbReference type="AlphaFoldDB" id="A0A7D5T555"/>
<dbReference type="EMBL" id="CP058910">
    <property type="protein sequence ID" value="QLH77469.1"/>
    <property type="molecule type" value="Genomic_DNA"/>
</dbReference>
<dbReference type="GeneID" id="56078046"/>
<dbReference type="InterPro" id="IPR036388">
    <property type="entry name" value="WH-like_DNA-bd_sf"/>
</dbReference>
<organism evidence="1 2">
    <name type="scientific">Halosimplex rubrum</name>
    <dbReference type="NCBI Taxonomy" id="869889"/>
    <lineage>
        <taxon>Archaea</taxon>
        <taxon>Methanobacteriati</taxon>
        <taxon>Methanobacteriota</taxon>
        <taxon>Stenosarchaea group</taxon>
        <taxon>Halobacteria</taxon>
        <taxon>Halobacteriales</taxon>
        <taxon>Haloarculaceae</taxon>
        <taxon>Halosimplex</taxon>
    </lineage>
</organism>
<dbReference type="InterPro" id="IPR036390">
    <property type="entry name" value="WH_DNA-bd_sf"/>
</dbReference>
<name>A0A7D5T555_9EURY</name>
<reference evidence="1 2" key="1">
    <citation type="submission" date="2020-07" db="EMBL/GenBank/DDBJ databases">
        <title>Halosimplex pelagicum sp. nov. and Halosimplex rubrum sp. nov., isolated from salted brown alga Laminaria, and emended description of the genus Halosimplex.</title>
        <authorList>
            <person name="Cui H."/>
        </authorList>
    </citation>
    <scope>NUCLEOTIDE SEQUENCE [LARGE SCALE GENOMIC DNA]</scope>
    <source>
        <strain evidence="1 2">R27</strain>
    </source>
</reference>
<evidence type="ECO:0000313" key="1">
    <source>
        <dbReference type="EMBL" id="QLH77469.1"/>
    </source>
</evidence>
<evidence type="ECO:0008006" key="3">
    <source>
        <dbReference type="Google" id="ProtNLM"/>
    </source>
</evidence>
<proteinExistence type="predicted"/>
<dbReference type="OrthoDB" id="231631at2157"/>
<dbReference type="Gene3D" id="1.10.10.10">
    <property type="entry name" value="Winged helix-like DNA-binding domain superfamily/Winged helix DNA-binding domain"/>
    <property type="match status" value="1"/>
</dbReference>
<evidence type="ECO:0000313" key="2">
    <source>
        <dbReference type="Proteomes" id="UP000509667"/>
    </source>
</evidence>
<gene>
    <name evidence="1" type="ORF">HZS55_09245</name>
</gene>
<dbReference type="Proteomes" id="UP000509667">
    <property type="component" value="Chromosome"/>
</dbReference>
<dbReference type="KEGG" id="hrr:HZS55_09245"/>